<accession>A0A975U3R6</accession>
<dbReference type="Proteomes" id="UP000694001">
    <property type="component" value="Chromosome"/>
</dbReference>
<dbReference type="RefSeq" id="WP_218286942.1">
    <property type="nucleotide sequence ID" value="NZ_CP076448.1"/>
</dbReference>
<sequence length="68" mass="7006">MTETTPKPLTEAEAEALMEAASRALSLPIPEACRAGTIANIVAASQAAAFVMSFPLADTDEAAPVFRA</sequence>
<dbReference type="KEGG" id="elio:KO353_06760"/>
<evidence type="ECO:0000313" key="1">
    <source>
        <dbReference type="EMBL" id="QXM25891.1"/>
    </source>
</evidence>
<dbReference type="AlphaFoldDB" id="A0A975U3R6"/>
<dbReference type="EMBL" id="CP076448">
    <property type="protein sequence ID" value="QXM25891.1"/>
    <property type="molecule type" value="Genomic_DNA"/>
</dbReference>
<organism evidence="1 2">
    <name type="scientific">Elioraea tepida</name>
    <dbReference type="NCBI Taxonomy" id="2843330"/>
    <lineage>
        <taxon>Bacteria</taxon>
        <taxon>Pseudomonadati</taxon>
        <taxon>Pseudomonadota</taxon>
        <taxon>Alphaproteobacteria</taxon>
        <taxon>Acetobacterales</taxon>
        <taxon>Elioraeaceae</taxon>
        <taxon>Elioraea</taxon>
    </lineage>
</organism>
<dbReference type="InterPro" id="IPR025148">
    <property type="entry name" value="AtzG-like"/>
</dbReference>
<evidence type="ECO:0000313" key="2">
    <source>
        <dbReference type="Proteomes" id="UP000694001"/>
    </source>
</evidence>
<name>A0A975U3R6_9PROT</name>
<proteinExistence type="predicted"/>
<dbReference type="Pfam" id="PF13318">
    <property type="entry name" value="AtzG-like"/>
    <property type="match status" value="1"/>
</dbReference>
<reference evidence="1" key="1">
    <citation type="submission" date="2021-06" db="EMBL/GenBank/DDBJ databases">
        <title>Elioraea tepida, sp. nov., a moderately thermophilic aerobic anoxygenic phototrophic bacterium isolated from an alkaline siliceous hot spring mat community in Yellowstone National Park, WY, USA.</title>
        <authorList>
            <person name="Saini M.K."/>
            <person name="Yoshida S."/>
            <person name="Sebastian A."/>
            <person name="Hirose S."/>
            <person name="Hara E."/>
            <person name="Tamaki H."/>
            <person name="Soulier N.T."/>
            <person name="Albert I."/>
            <person name="Hanada S."/>
            <person name="Bryant D.A."/>
            <person name="Tank M."/>
        </authorList>
    </citation>
    <scope>NUCLEOTIDE SEQUENCE</scope>
    <source>
        <strain evidence="1">MS-P2</strain>
    </source>
</reference>
<gene>
    <name evidence="1" type="ORF">KO353_06760</name>
</gene>
<keyword evidence="2" id="KW-1185">Reference proteome</keyword>
<protein>
    <submittedName>
        <fullName evidence="1">DUF4089 domain-containing protein</fullName>
    </submittedName>
</protein>